<dbReference type="GO" id="GO:0016887">
    <property type="term" value="F:ATP hydrolysis activity"/>
    <property type="evidence" value="ECO:0007669"/>
    <property type="project" value="RHEA"/>
</dbReference>
<proteinExistence type="inferred from homology"/>
<dbReference type="EC" id="5.6.2.3" evidence="1"/>
<dbReference type="GO" id="GO:0006281">
    <property type="term" value="P:DNA repair"/>
    <property type="evidence" value="ECO:0007669"/>
    <property type="project" value="UniProtKB-KW"/>
</dbReference>
<dbReference type="EMBL" id="PDUG01000005">
    <property type="protein sequence ID" value="PIC25999.1"/>
    <property type="molecule type" value="Genomic_DNA"/>
</dbReference>
<dbReference type="Proteomes" id="UP000230233">
    <property type="component" value="Chromosome V"/>
</dbReference>
<evidence type="ECO:0000313" key="3">
    <source>
        <dbReference type="EMBL" id="PIC25999.1"/>
    </source>
</evidence>
<comment type="catalytic activity">
    <reaction evidence="1">
        <text>ATP + H2O = ADP + phosphate + H(+)</text>
        <dbReference type="Rhea" id="RHEA:13065"/>
        <dbReference type="ChEBI" id="CHEBI:15377"/>
        <dbReference type="ChEBI" id="CHEBI:15378"/>
        <dbReference type="ChEBI" id="CHEBI:30616"/>
        <dbReference type="ChEBI" id="CHEBI:43474"/>
        <dbReference type="ChEBI" id="CHEBI:456216"/>
        <dbReference type="EC" id="5.6.2.3"/>
    </reaction>
</comment>
<keyword evidence="1" id="KW-0234">DNA repair</keyword>
<protein>
    <recommendedName>
        <fullName evidence="1">ATP-dependent DNA helicase</fullName>
        <ecNumber evidence="1">5.6.2.3</ecNumber>
    </recommendedName>
</protein>
<comment type="caution">
    <text evidence="3">The sequence shown here is derived from an EMBL/GenBank/DDBJ whole genome shotgun (WGS) entry which is preliminary data.</text>
</comment>
<comment type="similarity">
    <text evidence="1">Belongs to the helicase family.</text>
</comment>
<dbReference type="GO" id="GO:0006310">
    <property type="term" value="P:DNA recombination"/>
    <property type="evidence" value="ECO:0007669"/>
    <property type="project" value="UniProtKB-KW"/>
</dbReference>
<dbReference type="PANTHER" id="PTHR10492">
    <property type="match status" value="1"/>
</dbReference>
<comment type="cofactor">
    <cofactor evidence="1">
        <name>Mg(2+)</name>
        <dbReference type="ChEBI" id="CHEBI:18420"/>
    </cofactor>
</comment>
<keyword evidence="1" id="KW-0547">Nucleotide-binding</keyword>
<dbReference type="GO" id="GO:0005524">
    <property type="term" value="F:ATP binding"/>
    <property type="evidence" value="ECO:0007669"/>
    <property type="project" value="UniProtKB-KW"/>
</dbReference>
<keyword evidence="1" id="KW-0227">DNA damage</keyword>
<organism evidence="3 4">
    <name type="scientific">Caenorhabditis nigoni</name>
    <dbReference type="NCBI Taxonomy" id="1611254"/>
    <lineage>
        <taxon>Eukaryota</taxon>
        <taxon>Metazoa</taxon>
        <taxon>Ecdysozoa</taxon>
        <taxon>Nematoda</taxon>
        <taxon>Chromadorea</taxon>
        <taxon>Rhabditida</taxon>
        <taxon>Rhabditina</taxon>
        <taxon>Rhabditomorpha</taxon>
        <taxon>Rhabditoidea</taxon>
        <taxon>Rhabditidae</taxon>
        <taxon>Peloderinae</taxon>
        <taxon>Caenorhabditis</taxon>
    </lineage>
</organism>
<dbReference type="Pfam" id="PF05970">
    <property type="entry name" value="PIF1"/>
    <property type="match status" value="1"/>
</dbReference>
<keyword evidence="1" id="KW-0378">Hydrolase</keyword>
<dbReference type="Gene3D" id="3.40.50.300">
    <property type="entry name" value="P-loop containing nucleotide triphosphate hydrolases"/>
    <property type="match status" value="1"/>
</dbReference>
<name>A0A2G5TFG9_9PELO</name>
<dbReference type="InterPro" id="IPR027417">
    <property type="entry name" value="P-loop_NTPase"/>
</dbReference>
<dbReference type="SUPFAM" id="SSF52540">
    <property type="entry name" value="P-loop containing nucleoside triphosphate hydrolases"/>
    <property type="match status" value="1"/>
</dbReference>
<evidence type="ECO:0000256" key="1">
    <source>
        <dbReference type="RuleBase" id="RU363044"/>
    </source>
</evidence>
<keyword evidence="1" id="KW-0347">Helicase</keyword>
<dbReference type="GO" id="GO:0043139">
    <property type="term" value="F:5'-3' DNA helicase activity"/>
    <property type="evidence" value="ECO:0007669"/>
    <property type="project" value="UniProtKB-EC"/>
</dbReference>
<sequence length="252" mass="28278">MLLIMKTGSKPRTALNVDRVISAEIPDKNKHPCLHELIVCSAWTGIASCLLPFGRTTASLFKLNISEECKSSLIKLNSSQARILDVLILDECSMIPKHALQTNDEVLREVTWVNKPFGGKIVILGGDFRQVLPVVRRGSKPNQIDICLKNCEIWNHFQVCHLKSNMRVMSGDKDWIDFLLRVGNGTANDIDEQINLDAECMRQNDIVSKVFGLKLQSDIDLSEKAILAPKNVDVDRMNEKVLQRMEGNGKVL</sequence>
<dbReference type="PANTHER" id="PTHR10492:SF57">
    <property type="entry name" value="ATP-DEPENDENT DNA HELICASE"/>
    <property type="match status" value="1"/>
</dbReference>
<evidence type="ECO:0000313" key="4">
    <source>
        <dbReference type="Proteomes" id="UP000230233"/>
    </source>
</evidence>
<dbReference type="OrthoDB" id="10056572at2759"/>
<keyword evidence="1" id="KW-0067">ATP-binding</keyword>
<keyword evidence="4" id="KW-1185">Reference proteome</keyword>
<keyword evidence="1" id="KW-0233">DNA recombination</keyword>
<reference evidence="4" key="1">
    <citation type="submission" date="2017-10" db="EMBL/GenBank/DDBJ databases">
        <title>Rapid genome shrinkage in a self-fertile nematode reveals novel sperm competition proteins.</title>
        <authorList>
            <person name="Yin D."/>
            <person name="Schwarz E.M."/>
            <person name="Thomas C.G."/>
            <person name="Felde R.L."/>
            <person name="Korf I.F."/>
            <person name="Cutter A.D."/>
            <person name="Schartner C.M."/>
            <person name="Ralston E.J."/>
            <person name="Meyer B.J."/>
            <person name="Haag E.S."/>
        </authorList>
    </citation>
    <scope>NUCLEOTIDE SEQUENCE [LARGE SCALE GENOMIC DNA]</scope>
    <source>
        <strain evidence="4">JU1422</strain>
    </source>
</reference>
<gene>
    <name evidence="3" type="primary">Cnig_chr_V.g18713</name>
    <name evidence="3" type="ORF">B9Z55_018713</name>
</gene>
<dbReference type="InterPro" id="IPR010285">
    <property type="entry name" value="DNA_helicase_pif1-like_DEAD"/>
</dbReference>
<evidence type="ECO:0000259" key="2">
    <source>
        <dbReference type="Pfam" id="PF05970"/>
    </source>
</evidence>
<accession>A0A2G5TFG9</accession>
<dbReference type="GO" id="GO:0000723">
    <property type="term" value="P:telomere maintenance"/>
    <property type="evidence" value="ECO:0007669"/>
    <property type="project" value="InterPro"/>
</dbReference>
<dbReference type="AlphaFoldDB" id="A0A2G5TFG9"/>
<feature type="domain" description="DNA helicase Pif1-like DEAD-box helicase" evidence="2">
    <location>
        <begin position="36"/>
        <end position="192"/>
    </location>
</feature>